<proteinExistence type="predicted"/>
<dbReference type="PANTHER" id="PTHR37290">
    <property type="entry name" value="INNER MEMBRANE PROTEIN YIAA-RELATED"/>
    <property type="match status" value="1"/>
</dbReference>
<keyword evidence="3" id="KW-1185">Reference proteome</keyword>
<name>A0A176ZB08_9BRAD</name>
<dbReference type="InterPro" id="IPR008024">
    <property type="entry name" value="YiaAB"/>
</dbReference>
<evidence type="ECO:0000313" key="3">
    <source>
        <dbReference type="Proteomes" id="UP000077173"/>
    </source>
</evidence>
<dbReference type="GO" id="GO:0006974">
    <property type="term" value="P:DNA damage response"/>
    <property type="evidence" value="ECO:0007669"/>
    <property type="project" value="TreeGrafter"/>
</dbReference>
<dbReference type="GeneID" id="32587083"/>
<dbReference type="Pfam" id="PF05360">
    <property type="entry name" value="YiaAB"/>
    <property type="match status" value="1"/>
</dbReference>
<evidence type="ECO:0000313" key="2">
    <source>
        <dbReference type="EMBL" id="OAF17820.1"/>
    </source>
</evidence>
<organism evidence="2 3">
    <name type="scientific">Bradyrhizobium neotropicale</name>
    <dbReference type="NCBI Taxonomy" id="1497615"/>
    <lineage>
        <taxon>Bacteria</taxon>
        <taxon>Pseudomonadati</taxon>
        <taxon>Pseudomonadota</taxon>
        <taxon>Alphaproteobacteria</taxon>
        <taxon>Hyphomicrobiales</taxon>
        <taxon>Nitrobacteraceae</taxon>
        <taxon>Bradyrhizobium</taxon>
    </lineage>
</organism>
<dbReference type="RefSeq" id="WP_027552019.1">
    <property type="nucleotide sequence ID" value="NZ_LSEF01000041.1"/>
</dbReference>
<sequence>MNPTTPSHSPAWVTFTYVSFAASAFMVGLGIFFLPLDLSVKGYLAMGFLMLTQSCITMTKTMRDNHESGRLVNRIEDAKAERLLMEVERGSRAA</sequence>
<dbReference type="Proteomes" id="UP000077173">
    <property type="component" value="Unassembled WGS sequence"/>
</dbReference>
<evidence type="ECO:0000259" key="1">
    <source>
        <dbReference type="Pfam" id="PF05360"/>
    </source>
</evidence>
<dbReference type="EMBL" id="LSEF01000041">
    <property type="protein sequence ID" value="OAF17820.1"/>
    <property type="molecule type" value="Genomic_DNA"/>
</dbReference>
<dbReference type="PANTHER" id="PTHR37290:SF1">
    <property type="entry name" value="INNER MEMBRANE PROTEIN YIAA"/>
    <property type="match status" value="1"/>
</dbReference>
<comment type="caution">
    <text evidence="2">The sequence shown here is derived from an EMBL/GenBank/DDBJ whole genome shotgun (WGS) entry which is preliminary data.</text>
</comment>
<dbReference type="InterPro" id="IPR038972">
    <property type="entry name" value="YiaA-like"/>
</dbReference>
<dbReference type="GO" id="GO:0005886">
    <property type="term" value="C:plasma membrane"/>
    <property type="evidence" value="ECO:0007669"/>
    <property type="project" value="TreeGrafter"/>
</dbReference>
<protein>
    <recommendedName>
        <fullName evidence="1">YiaAB two helix domain-containing protein</fullName>
    </recommendedName>
</protein>
<reference evidence="2 3" key="1">
    <citation type="submission" date="2016-02" db="EMBL/GenBank/DDBJ databases">
        <title>Draft genome sequence of the strain BR 10247T Bradyrhizobium neotropicale isolated from nodules of Centrolobium paraense.</title>
        <authorList>
            <person name="Simoes-Araujo J.L."/>
            <person name="Barauna A.C."/>
            <person name="Silva K."/>
            <person name="Zilli J.E."/>
        </authorList>
    </citation>
    <scope>NUCLEOTIDE SEQUENCE [LARGE SCALE GENOMIC DNA]</scope>
    <source>
        <strain evidence="2 3">BR 10247</strain>
    </source>
</reference>
<gene>
    <name evidence="2" type="ORF">AXW67_07775</name>
</gene>
<dbReference type="AlphaFoldDB" id="A0A176ZB08"/>
<feature type="domain" description="YiaAB two helix" evidence="1">
    <location>
        <begin position="12"/>
        <end position="64"/>
    </location>
</feature>
<accession>A0A176ZB08</accession>